<evidence type="ECO:0000313" key="3">
    <source>
        <dbReference type="Proteomes" id="UP000654918"/>
    </source>
</evidence>
<keyword evidence="3" id="KW-1185">Reference proteome</keyword>
<dbReference type="EMBL" id="WIGO01000067">
    <property type="protein sequence ID" value="KAF6832670.1"/>
    <property type="molecule type" value="Genomic_DNA"/>
</dbReference>
<sequence>MPFVTCRRSGPKHLDLLAALARQGRPGASALSTPQPRSRVSASVSASGPHTRETRKQIPEQGRNGAAVKTLSKGGVRRLLEPADSRHVRTVTLDLRLVTAVHVPVRSHPVESHPVDNSRVTRPSALLLLSKHPKACALIILPRSMDVAAREPFATDTEDGLPDDSQTRGRVSRVIRTSPRPNRKSVSTHLKP</sequence>
<accession>A0A8H6NHE7</accession>
<evidence type="ECO:0000313" key="2">
    <source>
        <dbReference type="EMBL" id="KAF6832670.1"/>
    </source>
</evidence>
<feature type="region of interest" description="Disordered" evidence="1">
    <location>
        <begin position="25"/>
        <end position="66"/>
    </location>
</feature>
<feature type="region of interest" description="Disordered" evidence="1">
    <location>
        <begin position="153"/>
        <end position="192"/>
    </location>
</feature>
<evidence type="ECO:0000256" key="1">
    <source>
        <dbReference type="SAM" id="MobiDB-lite"/>
    </source>
</evidence>
<dbReference type="AlphaFoldDB" id="A0A8H6NHE7"/>
<proteinExistence type="predicted"/>
<organism evidence="2 3">
    <name type="scientific">Colletotrichum plurivorum</name>
    <dbReference type="NCBI Taxonomy" id="2175906"/>
    <lineage>
        <taxon>Eukaryota</taxon>
        <taxon>Fungi</taxon>
        <taxon>Dikarya</taxon>
        <taxon>Ascomycota</taxon>
        <taxon>Pezizomycotina</taxon>
        <taxon>Sordariomycetes</taxon>
        <taxon>Hypocreomycetidae</taxon>
        <taxon>Glomerellales</taxon>
        <taxon>Glomerellaceae</taxon>
        <taxon>Colletotrichum</taxon>
        <taxon>Colletotrichum orchidearum species complex</taxon>
    </lineage>
</organism>
<protein>
    <submittedName>
        <fullName evidence="2">Uncharacterized protein</fullName>
    </submittedName>
</protein>
<gene>
    <name evidence="2" type="ORF">CPLU01_06066</name>
</gene>
<comment type="caution">
    <text evidence="2">The sequence shown here is derived from an EMBL/GenBank/DDBJ whole genome shotgun (WGS) entry which is preliminary data.</text>
</comment>
<reference evidence="2" key="1">
    <citation type="journal article" date="2020" name="Phytopathology">
        <title>Genome Sequence Resources of Colletotrichum truncatum, C. plurivorum, C. musicola, and C. sojae: Four Species Pathogenic to Soybean (Glycine max).</title>
        <authorList>
            <person name="Rogerio F."/>
            <person name="Boufleur T.R."/>
            <person name="Ciampi-Guillardi M."/>
            <person name="Sukno S.A."/>
            <person name="Thon M.R."/>
            <person name="Massola Junior N.S."/>
            <person name="Baroncelli R."/>
        </authorList>
    </citation>
    <scope>NUCLEOTIDE SEQUENCE</scope>
    <source>
        <strain evidence="2">LFN00145</strain>
    </source>
</reference>
<feature type="compositionally biased region" description="Low complexity" evidence="1">
    <location>
        <begin position="37"/>
        <end position="47"/>
    </location>
</feature>
<dbReference type="Proteomes" id="UP000654918">
    <property type="component" value="Unassembled WGS sequence"/>
</dbReference>
<name>A0A8H6NHE7_9PEZI</name>